<protein>
    <submittedName>
        <fullName evidence="2">TIGR02594 family protein</fullName>
    </submittedName>
</protein>
<dbReference type="InterPro" id="IPR036365">
    <property type="entry name" value="PGBD-like_sf"/>
</dbReference>
<reference evidence="2" key="1">
    <citation type="journal article" date="2023" name="Phytobiomes J">
        <title>Deciphering the key players within the bacterial microbiota associated with aerial crown gall tumors on rhododendron: Insights into the gallobiome.</title>
        <authorList>
            <person name="Kuzmanovic N."/>
            <person name="Nesme J."/>
            <person name="Wolf J."/>
            <person name="Neumann-Schaal M."/>
            <person name="Petersen J."/>
            <person name="Fernandez-Gnecco G."/>
            <person name="Sproeer C."/>
            <person name="Bunk B."/>
            <person name="Overmann J."/>
            <person name="Sorensen S.J."/>
            <person name="Idczak E."/>
            <person name="Smalla K."/>
        </authorList>
    </citation>
    <scope>NUCLEOTIDE SEQUENCE</scope>
    <source>
        <strain evidence="2">Rho-11.1</strain>
    </source>
</reference>
<gene>
    <name evidence="2" type="ORF">RMR22_04380</name>
</gene>
<feature type="domain" description="Peptidoglycan binding-like" evidence="1">
    <location>
        <begin position="12"/>
        <end position="59"/>
    </location>
</feature>
<dbReference type="Pfam" id="PF01471">
    <property type="entry name" value="PG_binding_1"/>
    <property type="match status" value="1"/>
</dbReference>
<evidence type="ECO:0000313" key="2">
    <source>
        <dbReference type="EMBL" id="MDX8301469.1"/>
    </source>
</evidence>
<name>A0AAW9FCS1_9HYPH</name>
<sequence length="250" mass="27159">MTNPTFGEWAIAKLRDAGAYGGAYDGTEGRYYIEALKRFQSAEGLKVTGRADDDTVTRLRLVPKPRPDGTRPDHVIATVPPKNVEPIWMRDARRYIGITEIPGAKSNATIMSWAKKLGGWIASWYTNDDTPWCGLFVGNVIATTLPEEPLLANPLGALNWKKFGVEGRIARGAILVFERTGGGHVGFYVGEDRTHYHVLGGNQDNAVNIKRVEKKRLVSGGIRWPKTGEAPIGGAVQLTEAGASASKSEA</sequence>
<accession>A0AAW9FCS1</accession>
<dbReference type="RefSeq" id="WP_320202449.1">
    <property type="nucleotide sequence ID" value="NZ_CP192781.1"/>
</dbReference>
<dbReference type="EMBL" id="JAVRAF010000001">
    <property type="protein sequence ID" value="MDX8301469.1"/>
    <property type="molecule type" value="Genomic_DNA"/>
</dbReference>
<dbReference type="Gene3D" id="1.10.101.10">
    <property type="entry name" value="PGBD-like superfamily/PGBD"/>
    <property type="match status" value="1"/>
</dbReference>
<dbReference type="AlphaFoldDB" id="A0AAW9FCS1"/>
<dbReference type="InterPro" id="IPR013423">
    <property type="entry name" value="CHP02594"/>
</dbReference>
<dbReference type="InterPro" id="IPR002477">
    <property type="entry name" value="Peptidoglycan-bd-like"/>
</dbReference>
<organism evidence="2">
    <name type="scientific">Agrobacterium rosae</name>
    <dbReference type="NCBI Taxonomy" id="1972867"/>
    <lineage>
        <taxon>Bacteria</taxon>
        <taxon>Pseudomonadati</taxon>
        <taxon>Pseudomonadota</taxon>
        <taxon>Alphaproteobacteria</taxon>
        <taxon>Hyphomicrobiales</taxon>
        <taxon>Rhizobiaceae</taxon>
        <taxon>Rhizobium/Agrobacterium group</taxon>
        <taxon>Agrobacterium</taxon>
    </lineage>
</organism>
<evidence type="ECO:0000259" key="1">
    <source>
        <dbReference type="Pfam" id="PF01471"/>
    </source>
</evidence>
<proteinExistence type="predicted"/>
<dbReference type="SUPFAM" id="SSF47090">
    <property type="entry name" value="PGBD-like"/>
    <property type="match status" value="1"/>
</dbReference>
<comment type="caution">
    <text evidence="2">The sequence shown here is derived from an EMBL/GenBank/DDBJ whole genome shotgun (WGS) entry which is preliminary data.</text>
</comment>
<dbReference type="InterPro" id="IPR036366">
    <property type="entry name" value="PGBDSf"/>
</dbReference>
<dbReference type="NCBIfam" id="TIGR02594">
    <property type="entry name" value="TIGR02594 family protein"/>
    <property type="match status" value="1"/>
</dbReference>